<evidence type="ECO:0000313" key="4">
    <source>
        <dbReference type="EMBL" id="KAJ5387839.1"/>
    </source>
</evidence>
<dbReference type="PANTHER" id="PTHR47268">
    <property type="entry name" value="ACYLPHOSPHATASE"/>
    <property type="match status" value="1"/>
</dbReference>
<keyword evidence="1" id="KW-0378">Hydrolase</keyword>
<dbReference type="PROSITE" id="PS00151">
    <property type="entry name" value="ACYLPHOSPHATASE_2"/>
    <property type="match status" value="1"/>
</dbReference>
<dbReference type="RefSeq" id="XP_056485637.1">
    <property type="nucleotide sequence ID" value="XM_056635017.1"/>
</dbReference>
<dbReference type="InterPro" id="IPR001792">
    <property type="entry name" value="Acylphosphatase-like_dom"/>
</dbReference>
<dbReference type="InterPro" id="IPR036046">
    <property type="entry name" value="Acylphosphatase-like_dom_sf"/>
</dbReference>
<organism evidence="4 5">
    <name type="scientific">Penicillium cosmopolitanum</name>
    <dbReference type="NCBI Taxonomy" id="1131564"/>
    <lineage>
        <taxon>Eukaryota</taxon>
        <taxon>Fungi</taxon>
        <taxon>Dikarya</taxon>
        <taxon>Ascomycota</taxon>
        <taxon>Pezizomycotina</taxon>
        <taxon>Eurotiomycetes</taxon>
        <taxon>Eurotiomycetidae</taxon>
        <taxon>Eurotiales</taxon>
        <taxon>Aspergillaceae</taxon>
        <taxon>Penicillium</taxon>
    </lineage>
</organism>
<evidence type="ECO:0000256" key="1">
    <source>
        <dbReference type="PROSITE-ProRule" id="PRU00520"/>
    </source>
</evidence>
<dbReference type="Gene3D" id="3.30.70.100">
    <property type="match status" value="1"/>
</dbReference>
<dbReference type="PANTHER" id="PTHR47268:SF4">
    <property type="entry name" value="ACYLPHOSPHATASE"/>
    <property type="match status" value="1"/>
</dbReference>
<feature type="active site" evidence="1">
    <location>
        <position position="54"/>
    </location>
</feature>
<comment type="catalytic activity">
    <reaction evidence="1">
        <text>an acyl phosphate + H2O = a carboxylate + phosphate + H(+)</text>
        <dbReference type="Rhea" id="RHEA:14965"/>
        <dbReference type="ChEBI" id="CHEBI:15377"/>
        <dbReference type="ChEBI" id="CHEBI:15378"/>
        <dbReference type="ChEBI" id="CHEBI:29067"/>
        <dbReference type="ChEBI" id="CHEBI:43474"/>
        <dbReference type="ChEBI" id="CHEBI:59918"/>
        <dbReference type="EC" id="3.6.1.7"/>
    </reaction>
</comment>
<sequence>MSTKRVCLSMFTPVPFHSKKNDMQAKLWVFYVPANLLPQIAFRVHGTVQGVGYRDFTQKCATSHGLKGWCRNTTCGRVEGEIQGEEETVKKLLQQLDKGPRMAHVVKLEKRELEPKEGEDHFSVMRTMESRYASEG</sequence>
<dbReference type="EC" id="3.6.1.7" evidence="1"/>
<dbReference type="EMBL" id="JAPZBU010000009">
    <property type="protein sequence ID" value="KAJ5387839.1"/>
    <property type="molecule type" value="Genomic_DNA"/>
</dbReference>
<dbReference type="GeneID" id="81373997"/>
<gene>
    <name evidence="4" type="ORF">N7509_010380</name>
</gene>
<name>A0A9W9VRI5_9EURO</name>
<dbReference type="GO" id="GO:0003998">
    <property type="term" value="F:acylphosphatase activity"/>
    <property type="evidence" value="ECO:0007669"/>
    <property type="project" value="UniProtKB-EC"/>
</dbReference>
<dbReference type="Pfam" id="PF00708">
    <property type="entry name" value="Acylphosphatase"/>
    <property type="match status" value="1"/>
</dbReference>
<feature type="domain" description="Acylphosphatase-like" evidence="3">
    <location>
        <begin position="39"/>
        <end position="126"/>
    </location>
</feature>
<evidence type="ECO:0000313" key="5">
    <source>
        <dbReference type="Proteomes" id="UP001147747"/>
    </source>
</evidence>
<reference evidence="4" key="1">
    <citation type="submission" date="2022-12" db="EMBL/GenBank/DDBJ databases">
        <authorList>
            <person name="Petersen C."/>
        </authorList>
    </citation>
    <scope>NUCLEOTIDE SEQUENCE</scope>
    <source>
        <strain evidence="4">IBT 29677</strain>
    </source>
</reference>
<dbReference type="InterPro" id="IPR017968">
    <property type="entry name" value="Acylphosphatase_CS"/>
</dbReference>
<dbReference type="Proteomes" id="UP001147747">
    <property type="component" value="Unassembled WGS sequence"/>
</dbReference>
<evidence type="ECO:0000256" key="2">
    <source>
        <dbReference type="RuleBase" id="RU004168"/>
    </source>
</evidence>
<accession>A0A9W9VRI5</accession>
<dbReference type="AlphaFoldDB" id="A0A9W9VRI5"/>
<dbReference type="PRINTS" id="PR00112">
    <property type="entry name" value="ACYLPHPHTASE"/>
</dbReference>
<keyword evidence="5" id="KW-1185">Reference proteome</keyword>
<dbReference type="InterPro" id="IPR020456">
    <property type="entry name" value="Acylphosphatase"/>
</dbReference>
<dbReference type="PROSITE" id="PS51160">
    <property type="entry name" value="ACYLPHOSPHATASE_3"/>
    <property type="match status" value="1"/>
</dbReference>
<reference evidence="4" key="2">
    <citation type="journal article" date="2023" name="IMA Fungus">
        <title>Comparative genomic study of the Penicillium genus elucidates a diverse pangenome and 15 lateral gene transfer events.</title>
        <authorList>
            <person name="Petersen C."/>
            <person name="Sorensen T."/>
            <person name="Nielsen M.R."/>
            <person name="Sondergaard T.E."/>
            <person name="Sorensen J.L."/>
            <person name="Fitzpatrick D.A."/>
            <person name="Frisvad J.C."/>
            <person name="Nielsen K.L."/>
        </authorList>
    </citation>
    <scope>NUCLEOTIDE SEQUENCE</scope>
    <source>
        <strain evidence="4">IBT 29677</strain>
    </source>
</reference>
<comment type="similarity">
    <text evidence="2">Belongs to the acylphosphatase family.</text>
</comment>
<proteinExistence type="inferred from homology"/>
<feature type="active site" evidence="1">
    <location>
        <position position="72"/>
    </location>
</feature>
<dbReference type="SUPFAM" id="SSF54975">
    <property type="entry name" value="Acylphosphatase/BLUF domain-like"/>
    <property type="match status" value="1"/>
</dbReference>
<protein>
    <recommendedName>
        <fullName evidence="1">acylphosphatase</fullName>
        <ecNumber evidence="1">3.6.1.7</ecNumber>
    </recommendedName>
</protein>
<dbReference type="OrthoDB" id="7961613at2759"/>
<comment type="caution">
    <text evidence="4">The sequence shown here is derived from an EMBL/GenBank/DDBJ whole genome shotgun (WGS) entry which is preliminary data.</text>
</comment>
<evidence type="ECO:0000259" key="3">
    <source>
        <dbReference type="PROSITE" id="PS51160"/>
    </source>
</evidence>